<gene>
    <name evidence="7" type="ORF">NA57DRAFT_69197</name>
</gene>
<dbReference type="PANTHER" id="PTHR44040:SF1">
    <property type="entry name" value="RETINOBLASTOMA-BINDING PROTEIN 5"/>
    <property type="match status" value="1"/>
</dbReference>
<keyword evidence="8" id="KW-1185">Reference proteome</keyword>
<dbReference type="EMBL" id="ML978138">
    <property type="protein sequence ID" value="KAF2093474.1"/>
    <property type="molecule type" value="Genomic_DNA"/>
</dbReference>
<dbReference type="PANTHER" id="PTHR44040">
    <property type="entry name" value="RETINOBLASTOMA-BINDING PROTEIN 5"/>
    <property type="match status" value="1"/>
</dbReference>
<dbReference type="PROSITE" id="PS50294">
    <property type="entry name" value="WD_REPEATS_REGION"/>
    <property type="match status" value="1"/>
</dbReference>
<dbReference type="Gene3D" id="2.130.10.10">
    <property type="entry name" value="YVTN repeat-like/Quinoprotein amine dehydrogenase"/>
    <property type="match status" value="1"/>
</dbReference>
<dbReference type="GO" id="GO:0048188">
    <property type="term" value="C:Set1C/COMPASS complex"/>
    <property type="evidence" value="ECO:0007669"/>
    <property type="project" value="InterPro"/>
</dbReference>
<proteinExistence type="predicted"/>
<evidence type="ECO:0000256" key="4">
    <source>
        <dbReference type="ARBA" id="ARBA00023242"/>
    </source>
</evidence>
<sequence length="478" mass="53686">MNLSLSDSSFFLKDRPEVLVGRLRSGHSTVIKFSHRGDFLASGRLDGTVVVFDVETSGVARKLRGHTRQVQSLSWSSDDRYLLTASHDWKCILWDLQDGSRLRTVRFEAPVFIAELHPKNHFLFVIALFEDQPQLVDVSSETPLKRTTPSTPKRSQADKESGGEKQAAQDAKNTTTVATFTSNGDHILSGTNKGWLNVIDTATCKTFYSTHLTNSIVIYIRLNGKGETILVNSSDRCVRTIKLPNFSSDGFDWDNLRLEVEHKFQDQINRQSWNHACFSPADGEYAAMTSYMNHIIYLWERAEKGSLVAVLEGPKEELSVVEWHPNKTFVAAIGVDSGRIYLWATPTPQRWSALAPDFVEVEENVEYVEREDEFDIHPIEEVHKRRLDAEDEEVDVLTTEPAKAESVDGQFRMPVLLDIEASDSEDEMIAIGAGQFRRKSPGAGRDWGDEGSNAPSGDERKVNGAVRGTNGNKRRRAE</sequence>
<dbReference type="InterPro" id="IPR019775">
    <property type="entry name" value="WD40_repeat_CS"/>
</dbReference>
<keyword evidence="4" id="KW-0539">Nucleus</keyword>
<keyword evidence="2 5" id="KW-0853">WD repeat</keyword>
<evidence type="ECO:0000256" key="2">
    <source>
        <dbReference type="ARBA" id="ARBA00022574"/>
    </source>
</evidence>
<dbReference type="Proteomes" id="UP000799772">
    <property type="component" value="Unassembled WGS sequence"/>
</dbReference>
<evidence type="ECO:0000256" key="6">
    <source>
        <dbReference type="SAM" id="MobiDB-lite"/>
    </source>
</evidence>
<dbReference type="InterPro" id="IPR036322">
    <property type="entry name" value="WD40_repeat_dom_sf"/>
</dbReference>
<dbReference type="InterPro" id="IPR001680">
    <property type="entry name" value="WD40_rpt"/>
</dbReference>
<dbReference type="AlphaFoldDB" id="A0A9P4M544"/>
<dbReference type="PROSITE" id="PS50082">
    <property type="entry name" value="WD_REPEATS_2"/>
    <property type="match status" value="1"/>
</dbReference>
<name>A0A9P4M544_9PEZI</name>
<comment type="caution">
    <text evidence="7">The sequence shown here is derived from an EMBL/GenBank/DDBJ whole genome shotgun (WGS) entry which is preliminary data.</text>
</comment>
<feature type="compositionally biased region" description="Polar residues" evidence="6">
    <location>
        <begin position="139"/>
        <end position="154"/>
    </location>
</feature>
<evidence type="ECO:0000313" key="7">
    <source>
        <dbReference type="EMBL" id="KAF2093474.1"/>
    </source>
</evidence>
<reference evidence="7" key="1">
    <citation type="journal article" date="2020" name="Stud. Mycol.">
        <title>101 Dothideomycetes genomes: a test case for predicting lifestyles and emergence of pathogens.</title>
        <authorList>
            <person name="Haridas S."/>
            <person name="Albert R."/>
            <person name="Binder M."/>
            <person name="Bloem J."/>
            <person name="Labutti K."/>
            <person name="Salamov A."/>
            <person name="Andreopoulos B."/>
            <person name="Baker S."/>
            <person name="Barry K."/>
            <person name="Bills G."/>
            <person name="Bluhm B."/>
            <person name="Cannon C."/>
            <person name="Castanera R."/>
            <person name="Culley D."/>
            <person name="Daum C."/>
            <person name="Ezra D."/>
            <person name="Gonzalez J."/>
            <person name="Henrissat B."/>
            <person name="Kuo A."/>
            <person name="Liang C."/>
            <person name="Lipzen A."/>
            <person name="Lutzoni F."/>
            <person name="Magnuson J."/>
            <person name="Mondo S."/>
            <person name="Nolan M."/>
            <person name="Ohm R."/>
            <person name="Pangilinan J."/>
            <person name="Park H.-J."/>
            <person name="Ramirez L."/>
            <person name="Alfaro M."/>
            <person name="Sun H."/>
            <person name="Tritt A."/>
            <person name="Yoshinaga Y."/>
            <person name="Zwiers L.-H."/>
            <person name="Turgeon B."/>
            <person name="Goodwin S."/>
            <person name="Spatafora J."/>
            <person name="Crous P."/>
            <person name="Grigoriev I."/>
        </authorList>
    </citation>
    <scope>NUCLEOTIDE SEQUENCE</scope>
    <source>
        <strain evidence="7">CBS 133067</strain>
    </source>
</reference>
<dbReference type="PROSITE" id="PS00678">
    <property type="entry name" value="WD_REPEATS_1"/>
    <property type="match status" value="1"/>
</dbReference>
<evidence type="ECO:0000256" key="3">
    <source>
        <dbReference type="ARBA" id="ARBA00022737"/>
    </source>
</evidence>
<evidence type="ECO:0000256" key="1">
    <source>
        <dbReference type="ARBA" id="ARBA00004123"/>
    </source>
</evidence>
<evidence type="ECO:0000313" key="8">
    <source>
        <dbReference type="Proteomes" id="UP000799772"/>
    </source>
</evidence>
<keyword evidence="3" id="KW-0677">Repeat</keyword>
<dbReference type="SMART" id="SM00320">
    <property type="entry name" value="WD40"/>
    <property type="match status" value="5"/>
</dbReference>
<dbReference type="SUPFAM" id="SSF50978">
    <property type="entry name" value="WD40 repeat-like"/>
    <property type="match status" value="1"/>
</dbReference>
<protein>
    <submittedName>
        <fullName evidence="7">WD40 repeat-like protein</fullName>
    </submittedName>
</protein>
<comment type="subcellular location">
    <subcellularLocation>
        <location evidence="1">Nucleus</location>
    </subcellularLocation>
</comment>
<dbReference type="InterPro" id="IPR037850">
    <property type="entry name" value="RBBP5/Swd1"/>
</dbReference>
<feature type="region of interest" description="Disordered" evidence="6">
    <location>
        <begin position="432"/>
        <end position="478"/>
    </location>
</feature>
<dbReference type="OrthoDB" id="196858at2759"/>
<accession>A0A9P4M544</accession>
<evidence type="ECO:0000256" key="5">
    <source>
        <dbReference type="PROSITE-ProRule" id="PRU00221"/>
    </source>
</evidence>
<feature type="region of interest" description="Disordered" evidence="6">
    <location>
        <begin position="139"/>
        <end position="174"/>
    </location>
</feature>
<organism evidence="7 8">
    <name type="scientific">Rhizodiscina lignyota</name>
    <dbReference type="NCBI Taxonomy" id="1504668"/>
    <lineage>
        <taxon>Eukaryota</taxon>
        <taxon>Fungi</taxon>
        <taxon>Dikarya</taxon>
        <taxon>Ascomycota</taxon>
        <taxon>Pezizomycotina</taxon>
        <taxon>Dothideomycetes</taxon>
        <taxon>Pleosporomycetidae</taxon>
        <taxon>Aulographales</taxon>
        <taxon>Rhizodiscinaceae</taxon>
        <taxon>Rhizodiscina</taxon>
    </lineage>
</organism>
<feature type="repeat" description="WD" evidence="5">
    <location>
        <begin position="63"/>
        <end position="104"/>
    </location>
</feature>
<dbReference type="Pfam" id="PF00400">
    <property type="entry name" value="WD40"/>
    <property type="match status" value="2"/>
</dbReference>
<dbReference type="InterPro" id="IPR015943">
    <property type="entry name" value="WD40/YVTN_repeat-like_dom_sf"/>
</dbReference>